<comment type="caution">
    <text evidence="1">The sequence shown here is derived from an EMBL/GenBank/DDBJ whole genome shotgun (WGS) entry which is preliminary data.</text>
</comment>
<keyword evidence="1" id="KW-0378">Hydrolase</keyword>
<reference evidence="1 2" key="1">
    <citation type="submission" date="2016-07" db="EMBL/GenBank/DDBJ databases">
        <title>Pervasive Adenine N6-methylation of Active Genes in Fungi.</title>
        <authorList>
            <consortium name="DOE Joint Genome Institute"/>
            <person name="Mondo S.J."/>
            <person name="Dannebaum R.O."/>
            <person name="Kuo R.C."/>
            <person name="Labutti K."/>
            <person name="Haridas S."/>
            <person name="Kuo A."/>
            <person name="Salamov A."/>
            <person name="Ahrendt S.R."/>
            <person name="Lipzen A."/>
            <person name="Sullivan W."/>
            <person name="Andreopoulos W.B."/>
            <person name="Clum A."/>
            <person name="Lindquist E."/>
            <person name="Daum C."/>
            <person name="Ramamoorthy G.K."/>
            <person name="Gryganskyi A."/>
            <person name="Culley D."/>
            <person name="Magnuson J.K."/>
            <person name="James T.Y."/>
            <person name="O'Malley M.A."/>
            <person name="Stajich J.E."/>
            <person name="Spatafora J.W."/>
            <person name="Visel A."/>
            <person name="Grigoriev I.V."/>
        </authorList>
    </citation>
    <scope>NUCLEOTIDE SEQUENCE [LARGE SCALE GENOMIC DNA]</scope>
    <source>
        <strain evidence="1 2">ATCC 12442</strain>
    </source>
</reference>
<evidence type="ECO:0000313" key="2">
    <source>
        <dbReference type="Proteomes" id="UP000193922"/>
    </source>
</evidence>
<accession>A0A1Y1VYI9</accession>
<proteinExistence type="predicted"/>
<organism evidence="1 2">
    <name type="scientific">Linderina pennispora</name>
    <dbReference type="NCBI Taxonomy" id="61395"/>
    <lineage>
        <taxon>Eukaryota</taxon>
        <taxon>Fungi</taxon>
        <taxon>Fungi incertae sedis</taxon>
        <taxon>Zoopagomycota</taxon>
        <taxon>Kickxellomycotina</taxon>
        <taxon>Kickxellomycetes</taxon>
        <taxon>Kickxellales</taxon>
        <taxon>Kickxellaceae</taxon>
        <taxon>Linderina</taxon>
    </lineage>
</organism>
<dbReference type="GO" id="GO:0016787">
    <property type="term" value="F:hydrolase activity"/>
    <property type="evidence" value="ECO:0007669"/>
    <property type="project" value="UniProtKB-KW"/>
</dbReference>
<protein>
    <submittedName>
        <fullName evidence="1">p-loop containing nucleoside triphosphate hydrolase protein</fullName>
    </submittedName>
</protein>
<dbReference type="InterPro" id="IPR027417">
    <property type="entry name" value="P-loop_NTPase"/>
</dbReference>
<dbReference type="RefSeq" id="XP_040740339.1">
    <property type="nucleotide sequence ID" value="XM_040888628.1"/>
</dbReference>
<dbReference type="PRINTS" id="PR00988">
    <property type="entry name" value="URIDINKINASE"/>
</dbReference>
<dbReference type="GeneID" id="63805276"/>
<dbReference type="CDD" id="cd02024">
    <property type="entry name" value="NRK1"/>
    <property type="match status" value="1"/>
</dbReference>
<dbReference type="EMBL" id="MCFD01000016">
    <property type="protein sequence ID" value="ORX66329.1"/>
    <property type="molecule type" value="Genomic_DNA"/>
</dbReference>
<name>A0A1Y1VYI9_9FUNG</name>
<dbReference type="SUPFAM" id="SSF52540">
    <property type="entry name" value="P-loop containing nucleoside triphosphate hydrolases"/>
    <property type="match status" value="1"/>
</dbReference>
<dbReference type="Gene3D" id="3.40.50.300">
    <property type="entry name" value="P-loop containing nucleotide triphosphate hydrolases"/>
    <property type="match status" value="1"/>
</dbReference>
<gene>
    <name evidence="1" type="ORF">DL89DRAFT_270252</name>
</gene>
<sequence>MSRVVVVGLAGPSCSGKTTVALNLIKLFPHTVVIHQDDFYKPDSQIPLNDTAGVQDWDCPGSFDMEKLVADIESTRLRLEGIDGTDSVGDLRDHFASQWANPPEDIDKLIPTTVIDGMRHWIIQDLGIDSADQIPFCIVLVDGILLYHDDNDAVRHPQSALDIGLFIYASYETLKQRREARSAYATKEGVWTDPPGYFDSIVWPNFVKYHSGMIKAHPCILADDAAAAPGSSNVSVCSSDVPAKDMLAECVGAIVSEWRRRME</sequence>
<evidence type="ECO:0000313" key="1">
    <source>
        <dbReference type="EMBL" id="ORX66329.1"/>
    </source>
</evidence>
<dbReference type="OrthoDB" id="10041966at2759"/>
<dbReference type="AlphaFoldDB" id="A0A1Y1VYI9"/>
<dbReference type="Proteomes" id="UP000193922">
    <property type="component" value="Unassembled WGS sequence"/>
</dbReference>
<dbReference type="STRING" id="61395.A0A1Y1VYI9"/>
<keyword evidence="2" id="KW-1185">Reference proteome</keyword>
<dbReference type="PANTHER" id="PTHR10285">
    <property type="entry name" value="URIDINE KINASE"/>
    <property type="match status" value="1"/>
</dbReference>